<dbReference type="InterPro" id="IPR045046">
    <property type="entry name" value="Vps9-like"/>
</dbReference>
<dbReference type="Gene3D" id="1.20.1050.80">
    <property type="entry name" value="VPS9 domain"/>
    <property type="match status" value="1"/>
</dbReference>
<dbReference type="GO" id="GO:0005829">
    <property type="term" value="C:cytosol"/>
    <property type="evidence" value="ECO:0007669"/>
    <property type="project" value="TreeGrafter"/>
</dbReference>
<reference evidence="7" key="1">
    <citation type="submission" date="2020-08" db="EMBL/GenBank/DDBJ databases">
        <title>Multicomponent nature underlies the extraordinary mechanical properties of spider dragline silk.</title>
        <authorList>
            <person name="Kono N."/>
            <person name="Nakamura H."/>
            <person name="Mori M."/>
            <person name="Yoshida Y."/>
            <person name="Ohtoshi R."/>
            <person name="Malay A.D."/>
            <person name="Moran D.A.P."/>
            <person name="Tomita M."/>
            <person name="Numata K."/>
            <person name="Arakawa K."/>
        </authorList>
    </citation>
    <scope>NUCLEOTIDE SEQUENCE</scope>
</reference>
<dbReference type="PROSITE" id="PS51205">
    <property type="entry name" value="VPS9"/>
    <property type="match status" value="1"/>
</dbReference>
<dbReference type="InterPro" id="IPR041545">
    <property type="entry name" value="DUF5601"/>
</dbReference>
<feature type="domain" description="VPS9" evidence="6">
    <location>
        <begin position="305"/>
        <end position="448"/>
    </location>
</feature>
<dbReference type="SUPFAM" id="SSF109993">
    <property type="entry name" value="VPS9 domain"/>
    <property type="match status" value="1"/>
</dbReference>
<dbReference type="GO" id="GO:0003677">
    <property type="term" value="F:DNA binding"/>
    <property type="evidence" value="ECO:0007669"/>
    <property type="project" value="InterPro"/>
</dbReference>
<dbReference type="AlphaFoldDB" id="A0A8X6J5C1"/>
<accession>A0A8X6J5C1</accession>
<protein>
    <recommendedName>
        <fullName evidence="9">Rab5 GDP/GTP exchange factor</fullName>
    </recommendedName>
</protein>
<feature type="region of interest" description="Disordered" evidence="4">
    <location>
        <begin position="749"/>
        <end position="768"/>
    </location>
</feature>
<evidence type="ECO:0008006" key="9">
    <source>
        <dbReference type="Google" id="ProtNLM"/>
    </source>
</evidence>
<comment type="caution">
    <text evidence="7">The sequence shown here is derived from an EMBL/GenBank/DDBJ whole genome shotgun (WGS) entry which is preliminary data.</text>
</comment>
<feature type="region of interest" description="Disordered" evidence="4">
    <location>
        <begin position="576"/>
        <end position="600"/>
    </location>
</feature>
<dbReference type="GO" id="GO:0031267">
    <property type="term" value="F:small GTPase binding"/>
    <property type="evidence" value="ECO:0007669"/>
    <property type="project" value="TreeGrafter"/>
</dbReference>
<dbReference type="GO" id="GO:0005085">
    <property type="term" value="F:guanyl-nucleotide exchange factor activity"/>
    <property type="evidence" value="ECO:0007669"/>
    <property type="project" value="InterPro"/>
</dbReference>
<dbReference type="OrthoDB" id="300289at2759"/>
<dbReference type="GO" id="GO:0030139">
    <property type="term" value="C:endocytic vesicle"/>
    <property type="evidence" value="ECO:0007669"/>
    <property type="project" value="TreeGrafter"/>
</dbReference>
<dbReference type="Gene3D" id="1.10.246.120">
    <property type="match status" value="1"/>
</dbReference>
<name>A0A8X6J5C1_NEPPI</name>
<evidence type="ECO:0000256" key="1">
    <source>
        <dbReference type="ARBA" id="ARBA00022723"/>
    </source>
</evidence>
<dbReference type="SMART" id="SM00259">
    <property type="entry name" value="ZnF_A20"/>
    <property type="match status" value="1"/>
</dbReference>
<keyword evidence="8" id="KW-1185">Reference proteome</keyword>
<dbReference type="SUPFAM" id="SSF57716">
    <property type="entry name" value="Glucocorticoid receptor-like (DNA-binding domain)"/>
    <property type="match status" value="1"/>
</dbReference>
<keyword evidence="3" id="KW-0862">Zinc</keyword>
<dbReference type="InterPro" id="IPR002653">
    <property type="entry name" value="Znf_A20"/>
</dbReference>
<dbReference type="Gene3D" id="1.20.5.4770">
    <property type="match status" value="1"/>
</dbReference>
<evidence type="ECO:0000313" key="8">
    <source>
        <dbReference type="Proteomes" id="UP000887013"/>
    </source>
</evidence>
<feature type="domain" description="A20-type" evidence="5">
    <location>
        <begin position="103"/>
        <end position="137"/>
    </location>
</feature>
<evidence type="ECO:0000256" key="3">
    <source>
        <dbReference type="ARBA" id="ARBA00022833"/>
    </source>
</evidence>
<dbReference type="PANTHER" id="PTHR23101:SF122">
    <property type="entry name" value="RABAPTIN-5-ASSOCIATED EXCHANGE FACTOR FOR RAB5"/>
    <property type="match status" value="1"/>
</dbReference>
<dbReference type="PANTHER" id="PTHR23101">
    <property type="entry name" value="RAB GDP/GTP EXCHANGE FACTOR"/>
    <property type="match status" value="1"/>
</dbReference>
<dbReference type="PROSITE" id="PS51036">
    <property type="entry name" value="ZF_A20"/>
    <property type="match status" value="1"/>
</dbReference>
<evidence type="ECO:0000313" key="7">
    <source>
        <dbReference type="EMBL" id="GFS36809.1"/>
    </source>
</evidence>
<dbReference type="Pfam" id="PF18151">
    <property type="entry name" value="DUF5601"/>
    <property type="match status" value="1"/>
</dbReference>
<gene>
    <name evidence="7" type="primary">RABGEF1</name>
    <name evidence="7" type="ORF">NPIL_480661</name>
</gene>
<proteinExistence type="predicted"/>
<dbReference type="GO" id="GO:0008270">
    <property type="term" value="F:zinc ion binding"/>
    <property type="evidence" value="ECO:0007669"/>
    <property type="project" value="UniProtKB-KW"/>
</dbReference>
<feature type="compositionally biased region" description="Basic and acidic residues" evidence="4">
    <location>
        <begin position="754"/>
        <end position="768"/>
    </location>
</feature>
<dbReference type="Pfam" id="PF02204">
    <property type="entry name" value="VPS9"/>
    <property type="match status" value="1"/>
</dbReference>
<dbReference type="InterPro" id="IPR003123">
    <property type="entry name" value="VPS9"/>
</dbReference>
<keyword evidence="2" id="KW-0863">Zinc-finger</keyword>
<evidence type="ECO:0000259" key="6">
    <source>
        <dbReference type="PROSITE" id="PS51205"/>
    </source>
</evidence>
<dbReference type="GO" id="GO:0016192">
    <property type="term" value="P:vesicle-mediated transport"/>
    <property type="evidence" value="ECO:0007669"/>
    <property type="project" value="InterPro"/>
</dbReference>
<dbReference type="SMART" id="SM00167">
    <property type="entry name" value="VPS9"/>
    <property type="match status" value="1"/>
</dbReference>
<evidence type="ECO:0000259" key="5">
    <source>
        <dbReference type="PROSITE" id="PS51036"/>
    </source>
</evidence>
<keyword evidence="1" id="KW-0479">Metal-binding</keyword>
<dbReference type="Pfam" id="PF01754">
    <property type="entry name" value="zf-A20"/>
    <property type="match status" value="1"/>
</dbReference>
<dbReference type="EMBL" id="BMAW01088834">
    <property type="protein sequence ID" value="GFS36809.1"/>
    <property type="molecule type" value="Genomic_DNA"/>
</dbReference>
<organism evidence="7 8">
    <name type="scientific">Nephila pilipes</name>
    <name type="common">Giant wood spider</name>
    <name type="synonym">Nephila maculata</name>
    <dbReference type="NCBI Taxonomy" id="299642"/>
    <lineage>
        <taxon>Eukaryota</taxon>
        <taxon>Metazoa</taxon>
        <taxon>Ecdysozoa</taxon>
        <taxon>Arthropoda</taxon>
        <taxon>Chelicerata</taxon>
        <taxon>Arachnida</taxon>
        <taxon>Araneae</taxon>
        <taxon>Araneomorphae</taxon>
        <taxon>Entelegynae</taxon>
        <taxon>Araneoidea</taxon>
        <taxon>Nephilidae</taxon>
        <taxon>Nephila</taxon>
    </lineage>
</organism>
<sequence length="831" mass="93290">MLCTGICSIILGRGIQTGRTSLGDDECPKTATTDDSIAKVHQTVLDDSRIERDSRGCEYVQRTSISCLACDIAGVFYFVIQPIVKNILEIMTSTNPSKPIAALKESLMCKNGCGYFGNPEWLGYCSQCHREIIQKVKPGRSSKVLSKKVQRSYSDVQDSSLSLGFSKFEEKKKQQSEKRTKTIKSIIKRGHTTKESSSQSPSRDLFLIGEDLLQNKDIKEQVAKDVTKQIQKTLEIMSKYYDKSIDEQSEVVQDFYNFMFNRCETHPAYQEMSSEQVDLLMDKIEEILMGYLQKHVSHQISSEYEEKDLALQKRIRSLHFITAQHLGLNIAESSPDVRDLIDKAIADIIQMDSRIAPQQKIKCIVNCSENIFNIIKLCQGVVASADEFLPAMVYIVLKANPPLLQSNIKYITSYSIPTRLRSGEGAYYFTNLCCAVEFIENLTAESLNINEEEFQRYLSGEVPLLHTEQNATACEGLRLMSQNLITLTEIQEKNNEVLNDLFNLRDDMIKFQETLLKCKPVSPLTINPTPYTVPANTDMSLIPEVLRNRVVLEGPTEDILVDIDFKNGSSELSNKESAECLMSTSPEQVSQPNTKDSYMSAMSDIPFSANSSSKSSNAQASSKTLSSFPNLQVLLPAQTGESSNSLTSAKNSTAHQVSHPLPVHSYSQSVVNIQDLQYPTELIPEMKNDESSVEFGPFEGYDSAEVDVNHFIDPLLPEAGFMEENLNLPPPLQPVVVKSVNTDVDNNKKAAVTPEERLRQSRSRTKNDLENSMFHHEKDYDYRTHRNVVIGPMTNLCFHCRTSKFLKEIPSMCCSNGNVNLSPQAESPEPF</sequence>
<dbReference type="Proteomes" id="UP000887013">
    <property type="component" value="Unassembled WGS sequence"/>
</dbReference>
<dbReference type="InterPro" id="IPR037191">
    <property type="entry name" value="VPS9_dom_sf"/>
</dbReference>
<evidence type="ECO:0000256" key="2">
    <source>
        <dbReference type="ARBA" id="ARBA00022771"/>
    </source>
</evidence>
<feature type="compositionally biased region" description="Polar residues" evidence="4">
    <location>
        <begin position="582"/>
        <end position="597"/>
    </location>
</feature>
<evidence type="ECO:0000256" key="4">
    <source>
        <dbReference type="SAM" id="MobiDB-lite"/>
    </source>
</evidence>